<comment type="similarity">
    <text evidence="1">Belongs to the sigma-70 factor family. ECF subfamily.</text>
</comment>
<dbReference type="NCBIfam" id="TIGR02937">
    <property type="entry name" value="sigma70-ECF"/>
    <property type="match status" value="1"/>
</dbReference>
<evidence type="ECO:0000313" key="9">
    <source>
        <dbReference type="EMBL" id="TDK64730.1"/>
    </source>
</evidence>
<proteinExistence type="inferred from homology"/>
<dbReference type="Pfam" id="PF08281">
    <property type="entry name" value="Sigma70_r4_2"/>
    <property type="match status" value="1"/>
</dbReference>
<dbReference type="Pfam" id="PF04542">
    <property type="entry name" value="Sigma70_r2"/>
    <property type="match status" value="1"/>
</dbReference>
<accession>A0A4R5VYN3</accession>
<feature type="domain" description="RNA polymerase sigma-70 region 2" evidence="6">
    <location>
        <begin position="2"/>
        <end position="46"/>
    </location>
</feature>
<dbReference type="InterPro" id="IPR025436">
    <property type="entry name" value="DUF4179"/>
</dbReference>
<dbReference type="InterPro" id="IPR014284">
    <property type="entry name" value="RNA_pol_sigma-70_dom"/>
</dbReference>
<keyword evidence="5" id="KW-0812">Transmembrane</keyword>
<feature type="domain" description="RNA polymerase sigma factor 70 region 4 type 2" evidence="7">
    <location>
        <begin position="72"/>
        <end position="111"/>
    </location>
</feature>
<dbReference type="PANTHER" id="PTHR43133:SF51">
    <property type="entry name" value="RNA POLYMERASE SIGMA FACTOR"/>
    <property type="match status" value="1"/>
</dbReference>
<keyword evidence="5" id="KW-0472">Membrane</keyword>
<dbReference type="Proteomes" id="UP000295132">
    <property type="component" value="Unassembled WGS sequence"/>
</dbReference>
<evidence type="ECO:0000256" key="1">
    <source>
        <dbReference type="ARBA" id="ARBA00010641"/>
    </source>
</evidence>
<dbReference type="GO" id="GO:0016987">
    <property type="term" value="F:sigma factor activity"/>
    <property type="evidence" value="ECO:0007669"/>
    <property type="project" value="UniProtKB-KW"/>
</dbReference>
<reference evidence="9 10" key="1">
    <citation type="submission" date="2019-03" db="EMBL/GenBank/DDBJ databases">
        <title>Bacillus niacini sp. nov. a Nicotinate-Metabolizing Mesophile Isolated from Soil.</title>
        <authorList>
            <person name="Zhang G."/>
        </authorList>
    </citation>
    <scope>NUCLEOTIDE SEQUENCE [LARGE SCALE GENOMIC DNA]</scope>
    <source>
        <strain evidence="9 10">WN066</strain>
    </source>
</reference>
<protein>
    <submittedName>
        <fullName evidence="9">Sigma-70 family RNA polymerase sigma factor</fullName>
    </submittedName>
</protein>
<dbReference type="RefSeq" id="WP_133332359.1">
    <property type="nucleotide sequence ID" value="NZ_SMYO01000001.1"/>
</dbReference>
<dbReference type="Pfam" id="PF13786">
    <property type="entry name" value="DUF4179"/>
    <property type="match status" value="1"/>
</dbReference>
<dbReference type="SUPFAM" id="SSF88946">
    <property type="entry name" value="Sigma2 domain of RNA polymerase sigma factors"/>
    <property type="match status" value="1"/>
</dbReference>
<dbReference type="SUPFAM" id="SSF88659">
    <property type="entry name" value="Sigma3 and sigma4 domains of RNA polymerase sigma factors"/>
    <property type="match status" value="1"/>
</dbReference>
<dbReference type="Gene3D" id="1.10.10.10">
    <property type="entry name" value="Winged helix-like DNA-binding domain superfamily/Winged helix DNA-binding domain"/>
    <property type="match status" value="1"/>
</dbReference>
<evidence type="ECO:0000259" key="7">
    <source>
        <dbReference type="Pfam" id="PF08281"/>
    </source>
</evidence>
<sequence length="509" mass="58791">MAEDVLQEVYIKLFQHMKHQRISNVKAWLLTVSRNTALDLYRKKKREITGFDGDYFERLQSISEDPIDKMVLSKYLELLNQEERQIVILKDISGMKHREIAKITEMPLGTVLWKYNVAMKKLRKGIEQGGMVLKKEKILKHLDNAIEKQVPDIWNEVQNKVHRTDNLGYQGDIIMQNNVTAKNKKRGLYKRITIAAAICLITVSTLTFTPALAAIQEALDKIFSSKHIDDSGLKMAINEGHGQTVNQTYYDKKHDITVRFESVLTDDKETKLLLTYQSKKTNLKHYYVDIFEGKSSIKLMVGNTPKKRLHSVGWGSRYYDAKENKVVEAESFDSIKEYEGQNIRLEIENLTIYDDQKTGEVKTIWPLEFKLGESAISTRETVNVDKDFTFENQNYRIKQVEFSAMETRVVITGSDTKLITENGEKYHVMSKLENQFLHARKFNKKYGYIVDKKKSGVFLRSAGKRVDPIFSKGEVQGADDEYIMFFAPVKDRQNCVLEVGEGIKIPLKK</sequence>
<evidence type="ECO:0000256" key="5">
    <source>
        <dbReference type="SAM" id="Phobius"/>
    </source>
</evidence>
<keyword evidence="5" id="KW-1133">Transmembrane helix</keyword>
<keyword evidence="2" id="KW-0805">Transcription regulation</keyword>
<dbReference type="GO" id="GO:0006352">
    <property type="term" value="P:DNA-templated transcription initiation"/>
    <property type="evidence" value="ECO:0007669"/>
    <property type="project" value="InterPro"/>
</dbReference>
<evidence type="ECO:0000256" key="2">
    <source>
        <dbReference type="ARBA" id="ARBA00023015"/>
    </source>
</evidence>
<keyword evidence="4" id="KW-0804">Transcription</keyword>
<dbReference type="InterPro" id="IPR036388">
    <property type="entry name" value="WH-like_DNA-bd_sf"/>
</dbReference>
<feature type="domain" description="DUF4179" evidence="8">
    <location>
        <begin position="184"/>
        <end position="276"/>
    </location>
</feature>
<name>A0A4R5VYN3_9BACI</name>
<gene>
    <name evidence="9" type="ORF">E2K98_00325</name>
</gene>
<evidence type="ECO:0000256" key="4">
    <source>
        <dbReference type="ARBA" id="ARBA00023163"/>
    </source>
</evidence>
<keyword evidence="3" id="KW-0731">Sigma factor</keyword>
<comment type="caution">
    <text evidence="9">The sequence shown here is derived from an EMBL/GenBank/DDBJ whole genome shotgun (WGS) entry which is preliminary data.</text>
</comment>
<evidence type="ECO:0000313" key="10">
    <source>
        <dbReference type="Proteomes" id="UP000295132"/>
    </source>
</evidence>
<dbReference type="InterPro" id="IPR013249">
    <property type="entry name" value="RNA_pol_sigma70_r4_t2"/>
</dbReference>
<dbReference type="GO" id="GO:0003677">
    <property type="term" value="F:DNA binding"/>
    <property type="evidence" value="ECO:0007669"/>
    <property type="project" value="InterPro"/>
</dbReference>
<evidence type="ECO:0000256" key="3">
    <source>
        <dbReference type="ARBA" id="ARBA00023082"/>
    </source>
</evidence>
<dbReference type="InterPro" id="IPR007627">
    <property type="entry name" value="RNA_pol_sigma70_r2"/>
</dbReference>
<evidence type="ECO:0000259" key="6">
    <source>
        <dbReference type="Pfam" id="PF04542"/>
    </source>
</evidence>
<dbReference type="EMBL" id="SMYO01000001">
    <property type="protein sequence ID" value="TDK64730.1"/>
    <property type="molecule type" value="Genomic_DNA"/>
</dbReference>
<organism evidence="9 10">
    <name type="scientific">Bacillus salipaludis</name>
    <dbReference type="NCBI Taxonomy" id="2547811"/>
    <lineage>
        <taxon>Bacteria</taxon>
        <taxon>Bacillati</taxon>
        <taxon>Bacillota</taxon>
        <taxon>Bacilli</taxon>
        <taxon>Bacillales</taxon>
        <taxon>Bacillaceae</taxon>
        <taxon>Bacillus</taxon>
    </lineage>
</organism>
<dbReference type="InterPro" id="IPR013324">
    <property type="entry name" value="RNA_pol_sigma_r3/r4-like"/>
</dbReference>
<dbReference type="AlphaFoldDB" id="A0A4R5VYN3"/>
<dbReference type="PANTHER" id="PTHR43133">
    <property type="entry name" value="RNA POLYMERASE ECF-TYPE SIGMA FACTO"/>
    <property type="match status" value="1"/>
</dbReference>
<dbReference type="Gene3D" id="1.10.1740.10">
    <property type="match status" value="1"/>
</dbReference>
<dbReference type="InterPro" id="IPR013325">
    <property type="entry name" value="RNA_pol_sigma_r2"/>
</dbReference>
<evidence type="ECO:0000259" key="8">
    <source>
        <dbReference type="Pfam" id="PF13786"/>
    </source>
</evidence>
<feature type="transmembrane region" description="Helical" evidence="5">
    <location>
        <begin position="192"/>
        <end position="215"/>
    </location>
</feature>
<dbReference type="InterPro" id="IPR039425">
    <property type="entry name" value="RNA_pol_sigma-70-like"/>
</dbReference>